<dbReference type="Proteomes" id="UP000540423">
    <property type="component" value="Unassembled WGS sequence"/>
</dbReference>
<proteinExistence type="predicted"/>
<accession>A0A7X0LRI0</accession>
<protein>
    <submittedName>
        <fullName evidence="1">Uncharacterized protein</fullName>
    </submittedName>
</protein>
<evidence type="ECO:0000313" key="2">
    <source>
        <dbReference type="Proteomes" id="UP000540423"/>
    </source>
</evidence>
<gene>
    <name evidence="1" type="ORF">HNQ79_004654</name>
</gene>
<dbReference type="AlphaFoldDB" id="A0A7X0LRI0"/>
<dbReference type="RefSeq" id="WP_185034033.1">
    <property type="nucleotide sequence ID" value="NZ_BNBN01000003.1"/>
</dbReference>
<comment type="caution">
    <text evidence="1">The sequence shown here is derived from an EMBL/GenBank/DDBJ whole genome shotgun (WGS) entry which is preliminary data.</text>
</comment>
<dbReference type="EMBL" id="JACHEM010000012">
    <property type="protein sequence ID" value="MBB6438150.1"/>
    <property type="molecule type" value="Genomic_DNA"/>
</dbReference>
<name>A0A7X0LRI0_9ACTN</name>
<keyword evidence="2" id="KW-1185">Reference proteome</keyword>
<organism evidence="1 2">
    <name type="scientific">Streptomyces candidus</name>
    <dbReference type="NCBI Taxonomy" id="67283"/>
    <lineage>
        <taxon>Bacteria</taxon>
        <taxon>Bacillati</taxon>
        <taxon>Actinomycetota</taxon>
        <taxon>Actinomycetes</taxon>
        <taxon>Kitasatosporales</taxon>
        <taxon>Streptomycetaceae</taxon>
        <taxon>Streptomyces</taxon>
    </lineage>
</organism>
<sequence length="83" mass="8237">MAFSAGAVLGAVLPLDIAWSSGKDGAGTVAAPPSDIAWNFRAAAEPSDIAWDVKAAGPSDIAWNSIQADGDIAWNSAPAGKGA</sequence>
<evidence type="ECO:0000313" key="1">
    <source>
        <dbReference type="EMBL" id="MBB6438150.1"/>
    </source>
</evidence>
<reference evidence="1 2" key="1">
    <citation type="submission" date="2020-08" db="EMBL/GenBank/DDBJ databases">
        <title>Genomic Encyclopedia of Type Strains, Phase IV (KMG-IV): sequencing the most valuable type-strain genomes for metagenomic binning, comparative biology and taxonomic classification.</title>
        <authorList>
            <person name="Goeker M."/>
        </authorList>
    </citation>
    <scope>NUCLEOTIDE SEQUENCE [LARGE SCALE GENOMIC DNA]</scope>
    <source>
        <strain evidence="1 2">DSM 40141</strain>
    </source>
</reference>